<dbReference type="EMBL" id="JABEZX010000009">
    <property type="protein sequence ID" value="MBA0566552.1"/>
    <property type="molecule type" value="Genomic_DNA"/>
</dbReference>
<dbReference type="SUPFAM" id="SSF56219">
    <property type="entry name" value="DNase I-like"/>
    <property type="match status" value="1"/>
</dbReference>
<dbReference type="AlphaFoldDB" id="A0A7J8MPP2"/>
<organism evidence="2 3">
    <name type="scientific">Gossypium lobatum</name>
    <dbReference type="NCBI Taxonomy" id="34289"/>
    <lineage>
        <taxon>Eukaryota</taxon>
        <taxon>Viridiplantae</taxon>
        <taxon>Streptophyta</taxon>
        <taxon>Embryophyta</taxon>
        <taxon>Tracheophyta</taxon>
        <taxon>Spermatophyta</taxon>
        <taxon>Magnoliopsida</taxon>
        <taxon>eudicotyledons</taxon>
        <taxon>Gunneridae</taxon>
        <taxon>Pentapetalae</taxon>
        <taxon>rosids</taxon>
        <taxon>malvids</taxon>
        <taxon>Malvales</taxon>
        <taxon>Malvaceae</taxon>
        <taxon>Malvoideae</taxon>
        <taxon>Gossypium</taxon>
    </lineage>
</organism>
<dbReference type="Gene3D" id="3.60.10.10">
    <property type="entry name" value="Endonuclease/exonuclease/phosphatase"/>
    <property type="match status" value="1"/>
</dbReference>
<dbReference type="PANTHER" id="PTHR33710">
    <property type="entry name" value="BNAC02G09200D PROTEIN"/>
    <property type="match status" value="1"/>
</dbReference>
<accession>A0A7J8MPP2</accession>
<dbReference type="InterPro" id="IPR036691">
    <property type="entry name" value="Endo/exonu/phosph_ase_sf"/>
</dbReference>
<reference evidence="2 3" key="1">
    <citation type="journal article" date="2019" name="Genome Biol. Evol.">
        <title>Insights into the evolution of the New World diploid cottons (Gossypium, subgenus Houzingenia) based on genome sequencing.</title>
        <authorList>
            <person name="Grover C.E."/>
            <person name="Arick M.A. 2nd"/>
            <person name="Thrash A."/>
            <person name="Conover J.L."/>
            <person name="Sanders W.S."/>
            <person name="Peterson D.G."/>
            <person name="Frelichowski J.E."/>
            <person name="Scheffler J.A."/>
            <person name="Scheffler B.E."/>
            <person name="Wendel J.F."/>
        </authorList>
    </citation>
    <scope>NUCLEOTIDE SEQUENCE [LARGE SCALE GENOMIC DNA]</scope>
    <source>
        <strain evidence="2">157</strain>
        <tissue evidence="2">Leaf</tissue>
    </source>
</reference>
<name>A0A7J8MPP2_9ROSI</name>
<sequence>MLISIKQPMQIEEVITLEEEAKESVSEPESTIGLESEKSQEGNRNVMEEVIMEDGIENDRDGKECQKMLGDRVLTSKEKQKRDKIWRKENGRTVLRSEEKIVNLSLSDSDISNRRKTRSAVAKDSKRTNKAPMQQQETKLEVVSGDLIRRIWGDDNFDFRYAVAMNKEYCVNRFVLVEGNWLSKGWEGILINVYTPSTLMEQKILSEEMIEVRKQFTNHWIVGGDFNRVSNRSKRSNCVGLLKGSKDFGSFIDKCKLVDLPLMGKKFTWYGTEKKRSRLDRFLVDEEWLEHFEDLQQQGLKR</sequence>
<feature type="region of interest" description="Disordered" evidence="1">
    <location>
        <begin position="19"/>
        <end position="45"/>
    </location>
</feature>
<evidence type="ECO:0000256" key="1">
    <source>
        <dbReference type="SAM" id="MobiDB-lite"/>
    </source>
</evidence>
<keyword evidence="3" id="KW-1185">Reference proteome</keyword>
<dbReference type="PANTHER" id="PTHR33710:SF64">
    <property type="entry name" value="ENDONUCLEASE_EXONUCLEASE_PHOSPHATASE DOMAIN-CONTAINING PROTEIN"/>
    <property type="match status" value="1"/>
</dbReference>
<protein>
    <recommendedName>
        <fullName evidence="4">Endonuclease/exonuclease/phosphatase domain-containing protein</fullName>
    </recommendedName>
</protein>
<evidence type="ECO:0000313" key="2">
    <source>
        <dbReference type="EMBL" id="MBA0566552.1"/>
    </source>
</evidence>
<evidence type="ECO:0008006" key="4">
    <source>
        <dbReference type="Google" id="ProtNLM"/>
    </source>
</evidence>
<comment type="caution">
    <text evidence="2">The sequence shown here is derived from an EMBL/GenBank/DDBJ whole genome shotgun (WGS) entry which is preliminary data.</text>
</comment>
<feature type="region of interest" description="Disordered" evidence="1">
    <location>
        <begin position="114"/>
        <end position="135"/>
    </location>
</feature>
<proteinExistence type="predicted"/>
<gene>
    <name evidence="2" type="ORF">Golob_011359</name>
</gene>
<dbReference type="Proteomes" id="UP000593572">
    <property type="component" value="Unassembled WGS sequence"/>
</dbReference>
<evidence type="ECO:0000313" key="3">
    <source>
        <dbReference type="Proteomes" id="UP000593572"/>
    </source>
</evidence>